<reference evidence="9 10" key="1">
    <citation type="submission" date="2024-01" db="EMBL/GenBank/DDBJ databases">
        <title>The diversity of rhizobia nodulating Mimosa spp. in eleven states of Brazil covering several biomes is determined by host plant, location, and edaphic factors.</title>
        <authorList>
            <person name="Rouws L."/>
            <person name="Barauna A."/>
            <person name="Beukes C."/>
            <person name="De Faria S.M."/>
            <person name="Gross E."/>
            <person name="Dos Reis Junior F.B."/>
            <person name="Simon M."/>
            <person name="Maluk M."/>
            <person name="Odee D.W."/>
            <person name="Kenicer G."/>
            <person name="Young J.P.W."/>
            <person name="Reis V.M."/>
            <person name="Zilli J."/>
            <person name="James E.K."/>
        </authorList>
    </citation>
    <scope>NUCLEOTIDE SEQUENCE [LARGE SCALE GENOMIC DNA]</scope>
    <source>
        <strain evidence="9 10">JHI1651</strain>
    </source>
</reference>
<evidence type="ECO:0000259" key="7">
    <source>
        <dbReference type="Pfam" id="PF00107"/>
    </source>
</evidence>
<dbReference type="SUPFAM" id="SSF51735">
    <property type="entry name" value="NAD(P)-binding Rossmann-fold domains"/>
    <property type="match status" value="1"/>
</dbReference>
<comment type="similarity">
    <text evidence="2 6">Belongs to the zinc-containing alcohol dehydrogenase family.</text>
</comment>
<feature type="domain" description="Alcohol dehydrogenase-like N-terminal" evidence="8">
    <location>
        <begin position="1"/>
        <end position="81"/>
    </location>
</feature>
<evidence type="ECO:0000256" key="3">
    <source>
        <dbReference type="ARBA" id="ARBA00022723"/>
    </source>
</evidence>
<name>A0ABV0E9Z4_9BURK</name>
<dbReference type="InterPro" id="IPR002328">
    <property type="entry name" value="ADH_Zn_CS"/>
</dbReference>
<dbReference type="InterPro" id="IPR036291">
    <property type="entry name" value="NAD(P)-bd_dom_sf"/>
</dbReference>
<dbReference type="InterPro" id="IPR011032">
    <property type="entry name" value="GroES-like_sf"/>
</dbReference>
<dbReference type="SUPFAM" id="SSF50129">
    <property type="entry name" value="GroES-like"/>
    <property type="match status" value="1"/>
</dbReference>
<dbReference type="InterPro" id="IPR013154">
    <property type="entry name" value="ADH-like_N"/>
</dbReference>
<dbReference type="InterPro" id="IPR013149">
    <property type="entry name" value="ADH-like_C"/>
</dbReference>
<dbReference type="PANTHER" id="PTHR43161">
    <property type="entry name" value="SORBITOL DEHYDROGENASE"/>
    <property type="match status" value="1"/>
</dbReference>
<organism evidence="9 10">
    <name type="scientific">Paraburkholderia caribensis</name>
    <dbReference type="NCBI Taxonomy" id="75105"/>
    <lineage>
        <taxon>Bacteria</taxon>
        <taxon>Pseudomonadati</taxon>
        <taxon>Pseudomonadota</taxon>
        <taxon>Betaproteobacteria</taxon>
        <taxon>Burkholderiales</taxon>
        <taxon>Burkholderiaceae</taxon>
        <taxon>Paraburkholderia</taxon>
    </lineage>
</organism>
<comment type="cofactor">
    <cofactor evidence="1 6">
        <name>Zn(2+)</name>
        <dbReference type="ChEBI" id="CHEBI:29105"/>
    </cofactor>
</comment>
<dbReference type="Proteomes" id="UP001462961">
    <property type="component" value="Unassembled WGS sequence"/>
</dbReference>
<keyword evidence="3 6" id="KW-0479">Metal-binding</keyword>
<evidence type="ECO:0000256" key="6">
    <source>
        <dbReference type="RuleBase" id="RU361277"/>
    </source>
</evidence>
<feature type="domain" description="Alcohol dehydrogenase-like C-terminal" evidence="7">
    <location>
        <begin position="119"/>
        <end position="234"/>
    </location>
</feature>
<proteinExistence type="inferred from homology"/>
<dbReference type="PANTHER" id="PTHR43161:SF23">
    <property type="entry name" value="(R,R)-BUTANEDIOL DEHYDROGENASE-RELATED"/>
    <property type="match status" value="1"/>
</dbReference>
<dbReference type="EMBL" id="JAYLVJ010000115">
    <property type="protein sequence ID" value="MEO1760204.1"/>
    <property type="molecule type" value="Genomic_DNA"/>
</dbReference>
<evidence type="ECO:0000256" key="4">
    <source>
        <dbReference type="ARBA" id="ARBA00022833"/>
    </source>
</evidence>
<evidence type="ECO:0000313" key="10">
    <source>
        <dbReference type="Proteomes" id="UP001462961"/>
    </source>
</evidence>
<dbReference type="Gene3D" id="3.40.50.720">
    <property type="entry name" value="NAD(P)-binding Rossmann-like Domain"/>
    <property type="match status" value="1"/>
</dbReference>
<evidence type="ECO:0000256" key="1">
    <source>
        <dbReference type="ARBA" id="ARBA00001947"/>
    </source>
</evidence>
<keyword evidence="10" id="KW-1185">Reference proteome</keyword>
<evidence type="ECO:0000256" key="2">
    <source>
        <dbReference type="ARBA" id="ARBA00008072"/>
    </source>
</evidence>
<dbReference type="RefSeq" id="WP_219914781.1">
    <property type="nucleotide sequence ID" value="NZ_JAYLVJ010000115.1"/>
</dbReference>
<evidence type="ECO:0000259" key="8">
    <source>
        <dbReference type="Pfam" id="PF08240"/>
    </source>
</evidence>
<accession>A0ABV0E9Z4</accession>
<sequence>MPLVLGHEFSGVVTAVGADVTDIREGDKVAVEPIYRCGDCRPCRTGSRNVCRCVGFHGLMADGGMADYTVVERNMVHKLPDGVPVEIGALVEPMSVAYPAAKLGNVNDQSRALIFGAGPIGLGLRFALRGIGLTEIDIVEPSAARRQAVDALGARTIDPTTVNVAGLIADQTNGNVVDATYDAVGVPAAVASVLDCIGEQRALVSVAVYDRPMPTPLLNLVLKERCIRGTVCYTADH</sequence>
<dbReference type="Gene3D" id="3.90.180.10">
    <property type="entry name" value="Medium-chain alcohol dehydrogenases, catalytic domain"/>
    <property type="match status" value="1"/>
</dbReference>
<gene>
    <name evidence="9" type="ORF">VOI32_40910</name>
</gene>
<comment type="caution">
    <text evidence="9">The sequence shown here is derived from an EMBL/GenBank/DDBJ whole genome shotgun (WGS) entry which is preliminary data.</text>
</comment>
<protein>
    <submittedName>
        <fullName evidence="9">Alcohol dehydrogenase catalytic domain-containing protein</fullName>
    </submittedName>
</protein>
<keyword evidence="4 6" id="KW-0862">Zinc</keyword>
<evidence type="ECO:0000256" key="5">
    <source>
        <dbReference type="ARBA" id="ARBA00023002"/>
    </source>
</evidence>
<keyword evidence="5" id="KW-0560">Oxidoreductase</keyword>
<dbReference type="PROSITE" id="PS00059">
    <property type="entry name" value="ADH_ZINC"/>
    <property type="match status" value="1"/>
</dbReference>
<dbReference type="Pfam" id="PF08240">
    <property type="entry name" value="ADH_N"/>
    <property type="match status" value="1"/>
</dbReference>
<dbReference type="Pfam" id="PF00107">
    <property type="entry name" value="ADH_zinc_N"/>
    <property type="match status" value="1"/>
</dbReference>
<evidence type="ECO:0000313" key="9">
    <source>
        <dbReference type="EMBL" id="MEO1760204.1"/>
    </source>
</evidence>